<evidence type="ECO:0000259" key="5">
    <source>
        <dbReference type="Pfam" id="PF04539"/>
    </source>
</evidence>
<evidence type="ECO:0000259" key="7">
    <source>
        <dbReference type="Pfam" id="PF04545"/>
    </source>
</evidence>
<evidence type="ECO:0000259" key="6">
    <source>
        <dbReference type="Pfam" id="PF04542"/>
    </source>
</evidence>
<proteinExistence type="predicted"/>
<dbReference type="InterPro" id="IPR007630">
    <property type="entry name" value="RNA_pol_sigma70_r4"/>
</dbReference>
<dbReference type="NCBIfam" id="TIGR02937">
    <property type="entry name" value="sigma70-ECF"/>
    <property type="match status" value="1"/>
</dbReference>
<evidence type="ECO:0000313" key="9">
    <source>
        <dbReference type="Proteomes" id="UP000317722"/>
    </source>
</evidence>
<dbReference type="Gene3D" id="1.20.140.160">
    <property type="match status" value="1"/>
</dbReference>
<dbReference type="InterPro" id="IPR007627">
    <property type="entry name" value="RNA_pol_sigma70_r2"/>
</dbReference>
<dbReference type="Gene3D" id="1.20.120.1810">
    <property type="match status" value="1"/>
</dbReference>
<evidence type="ECO:0000256" key="3">
    <source>
        <dbReference type="ARBA" id="ARBA00023125"/>
    </source>
</evidence>
<feature type="domain" description="RNA polymerase sigma-70 region 2" evidence="6">
    <location>
        <begin position="106"/>
        <end position="173"/>
    </location>
</feature>
<comment type="caution">
    <text evidence="8">The sequence shown here is derived from an EMBL/GenBank/DDBJ whole genome shotgun (WGS) entry which is preliminary data.</text>
</comment>
<protein>
    <submittedName>
        <fullName evidence="8">Sigma-70 family RNA polymerase sigma factor</fullName>
    </submittedName>
</protein>
<keyword evidence="3" id="KW-0238">DNA-binding</keyword>
<dbReference type="GO" id="GO:0006352">
    <property type="term" value="P:DNA-templated transcription initiation"/>
    <property type="evidence" value="ECO:0007669"/>
    <property type="project" value="InterPro"/>
</dbReference>
<dbReference type="InterPro" id="IPR014284">
    <property type="entry name" value="RNA_pol_sigma-70_dom"/>
</dbReference>
<dbReference type="InterPro" id="IPR013325">
    <property type="entry name" value="RNA_pol_sigma_r2"/>
</dbReference>
<reference evidence="8 9" key="1">
    <citation type="journal article" date="2019" name="Environ. Microbiol.">
        <title>Species interactions and distinct microbial communities in high Arctic permafrost affected cryosols are associated with the CH4 and CO2 gas fluxes.</title>
        <authorList>
            <person name="Altshuler I."/>
            <person name="Hamel J."/>
            <person name="Turney S."/>
            <person name="Magnuson E."/>
            <person name="Levesque R."/>
            <person name="Greer C."/>
            <person name="Whyte L.G."/>
        </authorList>
    </citation>
    <scope>NUCLEOTIDE SEQUENCE [LARGE SCALE GENOMIC DNA]</scope>
    <source>
        <strain evidence="8 9">S9.3A</strain>
    </source>
</reference>
<evidence type="ECO:0000256" key="1">
    <source>
        <dbReference type="ARBA" id="ARBA00023015"/>
    </source>
</evidence>
<dbReference type="GO" id="GO:0016987">
    <property type="term" value="F:sigma factor activity"/>
    <property type="evidence" value="ECO:0007669"/>
    <property type="project" value="UniProtKB-KW"/>
</dbReference>
<dbReference type="InterPro" id="IPR007624">
    <property type="entry name" value="RNA_pol_sigma70_r3"/>
</dbReference>
<keyword evidence="1" id="KW-0805">Transcription regulation</keyword>
<dbReference type="PANTHER" id="PTHR30385">
    <property type="entry name" value="SIGMA FACTOR F FLAGELLAR"/>
    <property type="match status" value="1"/>
</dbReference>
<dbReference type="GO" id="GO:0003677">
    <property type="term" value="F:DNA binding"/>
    <property type="evidence" value="ECO:0007669"/>
    <property type="project" value="UniProtKB-KW"/>
</dbReference>
<dbReference type="CDD" id="cd06171">
    <property type="entry name" value="Sigma70_r4"/>
    <property type="match status" value="1"/>
</dbReference>
<name>A0A502CIN3_9MICO</name>
<dbReference type="EMBL" id="RCZM01000010">
    <property type="protein sequence ID" value="TPG12510.1"/>
    <property type="molecule type" value="Genomic_DNA"/>
</dbReference>
<evidence type="ECO:0000313" key="8">
    <source>
        <dbReference type="EMBL" id="TPG12510.1"/>
    </source>
</evidence>
<dbReference type="PRINTS" id="PR00046">
    <property type="entry name" value="SIGMA70FCT"/>
</dbReference>
<dbReference type="PANTHER" id="PTHR30385:SF4">
    <property type="entry name" value="RNA POLYMERASE SIGMA-E FACTOR"/>
    <property type="match status" value="1"/>
</dbReference>
<keyword evidence="9" id="KW-1185">Reference proteome</keyword>
<dbReference type="Pfam" id="PF04539">
    <property type="entry name" value="Sigma70_r3"/>
    <property type="match status" value="1"/>
</dbReference>
<keyword evidence="2" id="KW-0731">Sigma factor</keyword>
<dbReference type="InterPro" id="IPR013324">
    <property type="entry name" value="RNA_pol_sigma_r3/r4-like"/>
</dbReference>
<accession>A0A502CIN3</accession>
<dbReference type="InterPro" id="IPR000943">
    <property type="entry name" value="RNA_pol_sigma70"/>
</dbReference>
<dbReference type="Proteomes" id="UP000317722">
    <property type="component" value="Unassembled WGS sequence"/>
</dbReference>
<keyword evidence="4" id="KW-0804">Transcription</keyword>
<gene>
    <name evidence="8" type="ORF">EAH86_20145</name>
</gene>
<dbReference type="Pfam" id="PF04545">
    <property type="entry name" value="Sigma70_r4"/>
    <property type="match status" value="1"/>
</dbReference>
<dbReference type="Pfam" id="PF04542">
    <property type="entry name" value="Sigma70_r2"/>
    <property type="match status" value="1"/>
</dbReference>
<evidence type="ECO:0000256" key="2">
    <source>
        <dbReference type="ARBA" id="ARBA00023082"/>
    </source>
</evidence>
<feature type="domain" description="RNA polymerase sigma-70 region 4" evidence="7">
    <location>
        <begin position="265"/>
        <end position="314"/>
    </location>
</feature>
<sequence>MANSPRAKSHRAVERTAVAPGRFRWFSDGKRTGPTVVPCPISNLRGCIVFGPSSIPTHDTAAAGARHGSLDQAHERAEALLAEVEGCADALRRAELRREAVVLTLDLADGVARRFRGRGKDYEDLVQVGRVALLKAAHGYRCGYGYGYGSSFAAYAVPTIAGEIKRHFRDHAWMVRPPRRMQELRAELIREEDSLRQWLLRDPTQAELARSLGRPRSDVRDAHECSRAYRAISLDVSSDVGAHELVTHDPGIDDLIVDRDVLVRALEGLSDRERLIVRLRFVEERTQAEIGVVLGVSQMQVSRLLAGILSKLRNDLLELAA</sequence>
<dbReference type="OrthoDB" id="9804285at2"/>
<dbReference type="AlphaFoldDB" id="A0A502CIN3"/>
<evidence type="ECO:0000256" key="4">
    <source>
        <dbReference type="ARBA" id="ARBA00023163"/>
    </source>
</evidence>
<dbReference type="SUPFAM" id="SSF88946">
    <property type="entry name" value="Sigma2 domain of RNA polymerase sigma factors"/>
    <property type="match status" value="1"/>
</dbReference>
<dbReference type="SUPFAM" id="SSF88659">
    <property type="entry name" value="Sigma3 and sigma4 domains of RNA polymerase sigma factors"/>
    <property type="match status" value="2"/>
</dbReference>
<feature type="domain" description="RNA polymerase sigma-70 region 3" evidence="5">
    <location>
        <begin position="183"/>
        <end position="251"/>
    </location>
</feature>
<organism evidence="8 9">
    <name type="scientific">Pedococcus bigeumensis</name>
    <dbReference type="NCBI Taxonomy" id="433644"/>
    <lineage>
        <taxon>Bacteria</taxon>
        <taxon>Bacillati</taxon>
        <taxon>Actinomycetota</taxon>
        <taxon>Actinomycetes</taxon>
        <taxon>Micrococcales</taxon>
        <taxon>Intrasporangiaceae</taxon>
        <taxon>Pedococcus</taxon>
    </lineage>
</organism>